<evidence type="ECO:0000313" key="2">
    <source>
        <dbReference type="Proteomes" id="UP001054945"/>
    </source>
</evidence>
<accession>A0AAV4XU75</accession>
<sequence length="139" mass="16190">MFALCAGNGADGIIIAPPYHLRSALISVIRRILDAIGDSYVTRLVIPLFCKQTCSKGHSFRLVRRDHTPLPRIVRRDHTHLHFRLVQKRSYSLAFQTCSKRSYLHFSLVRREYSLALQSCSRDHTHLHFRLVRKGHTHY</sequence>
<name>A0AAV4XU75_CAEEX</name>
<reference evidence="1 2" key="1">
    <citation type="submission" date="2021-06" db="EMBL/GenBank/DDBJ databases">
        <title>Caerostris extrusa draft genome.</title>
        <authorList>
            <person name="Kono N."/>
            <person name="Arakawa K."/>
        </authorList>
    </citation>
    <scope>NUCLEOTIDE SEQUENCE [LARGE SCALE GENOMIC DNA]</scope>
</reference>
<keyword evidence="2" id="KW-1185">Reference proteome</keyword>
<dbReference type="EMBL" id="BPLR01018333">
    <property type="protein sequence ID" value="GIY98755.1"/>
    <property type="molecule type" value="Genomic_DNA"/>
</dbReference>
<organism evidence="1 2">
    <name type="scientific">Caerostris extrusa</name>
    <name type="common">Bark spider</name>
    <name type="synonym">Caerostris bankana</name>
    <dbReference type="NCBI Taxonomy" id="172846"/>
    <lineage>
        <taxon>Eukaryota</taxon>
        <taxon>Metazoa</taxon>
        <taxon>Ecdysozoa</taxon>
        <taxon>Arthropoda</taxon>
        <taxon>Chelicerata</taxon>
        <taxon>Arachnida</taxon>
        <taxon>Araneae</taxon>
        <taxon>Araneomorphae</taxon>
        <taxon>Entelegynae</taxon>
        <taxon>Araneoidea</taxon>
        <taxon>Araneidae</taxon>
        <taxon>Caerostris</taxon>
    </lineage>
</organism>
<proteinExistence type="predicted"/>
<comment type="caution">
    <text evidence="1">The sequence shown here is derived from an EMBL/GenBank/DDBJ whole genome shotgun (WGS) entry which is preliminary data.</text>
</comment>
<evidence type="ECO:0000313" key="1">
    <source>
        <dbReference type="EMBL" id="GIY98755.1"/>
    </source>
</evidence>
<dbReference type="AlphaFoldDB" id="A0AAV4XU75"/>
<dbReference type="Proteomes" id="UP001054945">
    <property type="component" value="Unassembled WGS sequence"/>
</dbReference>
<protein>
    <submittedName>
        <fullName evidence="1">Uncharacterized protein</fullName>
    </submittedName>
</protein>
<gene>
    <name evidence="1" type="ORF">CEXT_412741</name>
</gene>